<dbReference type="OrthoDB" id="10266330at2759"/>
<evidence type="ECO:0000313" key="3">
    <source>
        <dbReference type="EMBL" id="VDP17213.1"/>
    </source>
</evidence>
<dbReference type="PANTHER" id="PTHR19879">
    <property type="entry name" value="TRANSCRIPTION INITIATION FACTOR TFIID"/>
    <property type="match status" value="1"/>
</dbReference>
<dbReference type="PANTHER" id="PTHR19879:SF1">
    <property type="entry name" value="CANNONBALL-RELATED"/>
    <property type="match status" value="1"/>
</dbReference>
<evidence type="ECO:0000313" key="4">
    <source>
        <dbReference type="Proteomes" id="UP000270296"/>
    </source>
</evidence>
<dbReference type="GO" id="GO:0005669">
    <property type="term" value="C:transcription factor TFIID complex"/>
    <property type="evidence" value="ECO:0007669"/>
    <property type="project" value="TreeGrafter"/>
</dbReference>
<proteinExistence type="predicted"/>
<protein>
    <submittedName>
        <fullName evidence="5">TFIID_NTD2 domain-containing protein</fullName>
    </submittedName>
</protein>
<keyword evidence="4" id="KW-1185">Reference proteome</keyword>
<dbReference type="SUPFAM" id="SSF160897">
    <property type="entry name" value="Taf5 N-terminal domain-like"/>
    <property type="match status" value="1"/>
</dbReference>
<accession>A0A183IXV3</accession>
<evidence type="ECO:0000256" key="1">
    <source>
        <dbReference type="ARBA" id="ARBA00004123"/>
    </source>
</evidence>
<dbReference type="GO" id="GO:0006367">
    <property type="term" value="P:transcription initiation at RNA polymerase II promoter"/>
    <property type="evidence" value="ECO:0007669"/>
    <property type="project" value="TreeGrafter"/>
</dbReference>
<reference evidence="3 4" key="2">
    <citation type="submission" date="2018-11" db="EMBL/GenBank/DDBJ databases">
        <authorList>
            <consortium name="Pathogen Informatics"/>
        </authorList>
    </citation>
    <scope>NUCLEOTIDE SEQUENCE [LARGE SCALE GENOMIC DNA]</scope>
</reference>
<dbReference type="AlphaFoldDB" id="A0A183IXV3"/>
<evidence type="ECO:0000256" key="2">
    <source>
        <dbReference type="ARBA" id="ARBA00023242"/>
    </source>
</evidence>
<dbReference type="InterPro" id="IPR037264">
    <property type="entry name" value="TFIID_NTD2_sf"/>
</dbReference>
<dbReference type="WBParaSite" id="SBAD_0000876101-mRNA-1">
    <property type="protein sequence ID" value="SBAD_0000876101-mRNA-1"/>
    <property type="gene ID" value="SBAD_0000876101"/>
</dbReference>
<dbReference type="Gene3D" id="1.25.40.500">
    <property type="entry name" value="TFIID subunit TAF5, NTD2 domain"/>
    <property type="match status" value="1"/>
</dbReference>
<keyword evidence="2" id="KW-0539">Nucleus</keyword>
<comment type="subcellular location">
    <subcellularLocation>
        <location evidence="1">Nucleus</location>
    </subcellularLocation>
</comment>
<reference evidence="5" key="1">
    <citation type="submission" date="2016-06" db="UniProtKB">
        <authorList>
            <consortium name="WormBaseParasite"/>
        </authorList>
    </citation>
    <scope>IDENTIFICATION</scope>
</reference>
<sequence>MERFGQLQEYYWQEYVEQLSALHHPEQIDTSDLALALSKNNFVVRISRESNSELRMIFAGLSLVPRIVKSKILLELCDSPARSKEIVETMSGGMLGEAPMISNRPKICFGVFREQLLFVNDDDDAGTAASAAAAADDNTEFNELKEKRKKIKSKDSILSKKIKSDPNAPQWTRIPLPEMTEAWKQERQSALREICKRLKISQERLPSACFYTLLNTFAGVCSCEITEDSSLLSVGYRDSLVNIFSLSPEPLKPLKPFSELEKLDKDSGIVFFSTD</sequence>
<organism evidence="5">
    <name type="scientific">Soboliphyme baturini</name>
    <dbReference type="NCBI Taxonomy" id="241478"/>
    <lineage>
        <taxon>Eukaryota</taxon>
        <taxon>Metazoa</taxon>
        <taxon>Ecdysozoa</taxon>
        <taxon>Nematoda</taxon>
        <taxon>Enoplea</taxon>
        <taxon>Dorylaimia</taxon>
        <taxon>Dioctophymatida</taxon>
        <taxon>Dioctophymatoidea</taxon>
        <taxon>Soboliphymatidae</taxon>
        <taxon>Soboliphyme</taxon>
    </lineage>
</organism>
<name>A0A183IXV3_9BILA</name>
<evidence type="ECO:0000313" key="5">
    <source>
        <dbReference type="WBParaSite" id="SBAD_0000876101-mRNA-1"/>
    </source>
</evidence>
<dbReference type="Proteomes" id="UP000270296">
    <property type="component" value="Unassembled WGS sequence"/>
</dbReference>
<dbReference type="GO" id="GO:0016251">
    <property type="term" value="F:RNA polymerase II general transcription initiation factor activity"/>
    <property type="evidence" value="ECO:0007669"/>
    <property type="project" value="TreeGrafter"/>
</dbReference>
<dbReference type="EMBL" id="UZAM01011605">
    <property type="protein sequence ID" value="VDP17213.1"/>
    <property type="molecule type" value="Genomic_DNA"/>
</dbReference>
<gene>
    <name evidence="3" type="ORF">SBAD_LOCUS8451</name>
</gene>